<reference evidence="1 2" key="1">
    <citation type="submission" date="2019-12" db="EMBL/GenBank/DDBJ databases">
        <title>Hymenobacter sp. HMF4947 Genome sequencing and assembly.</title>
        <authorList>
            <person name="Kang H."/>
            <person name="Cha I."/>
            <person name="Kim H."/>
            <person name="Joh K."/>
        </authorList>
    </citation>
    <scope>NUCLEOTIDE SEQUENCE [LARGE SCALE GENOMIC DNA]</scope>
    <source>
        <strain evidence="1 2">HMF4947</strain>
    </source>
</reference>
<gene>
    <name evidence="1" type="ORF">GO988_16000</name>
</gene>
<dbReference type="RefSeq" id="WP_157567234.1">
    <property type="nucleotide sequence ID" value="NZ_WQKZ01000003.1"/>
</dbReference>
<proteinExistence type="predicted"/>
<dbReference type="AlphaFoldDB" id="A0A7K1THE6"/>
<sequence length="577" mass="63130">MSLILLRTSYENGTPYGDRTSQVYGTTYDTTNWYFDTDALAVLTQVAGTYDNFQDVNDLDEFKFDGEFYAYCARTTRRGYVHDGYGGFTVVEEENSLSCGFVPPAALTCDLGSASVSQTPTPSGATLEAKITGTVNGRLRYRLDAGLEQASRIYYNVLPGAHVLSFRDDGLAGCERTVRFVVAPPPPPTVPLGAPVGLDFVGQPVWYRTAPVPANADVALELWAESAHGAEDFSLVFTLRKRADKLGAIQFRLDTLLWPLLSAFVPTAATATTRCRTNLVNYFVRTSVLAPGRPPVYGSGPLRTAVRGALPAEWRDTDYFRFRTLAFALPPFLSWQPAGPGAYAGDALKRITLAQPEWLFWLCPVDVAGLRISRSYDQGPGSASLPLVETELLGPSPARGWQHQLLAIPLRAKAGYQRMAVRVESADGQVLSPPAWYTLVEATPQTRYVLFTNSLSGVDTLRCEGRLEGTLEVTAEKVERPAAYGDAGAVPDRQVSDVTGLRKLKLASGWLSPAELAWVQELLLTREAWQQLGPQLLPLDVAKRSLAPYSDEKGLRGLLLEFDYAFAPTAYAPTRYA</sequence>
<evidence type="ECO:0000313" key="2">
    <source>
        <dbReference type="Proteomes" id="UP000441336"/>
    </source>
</evidence>
<keyword evidence="2" id="KW-1185">Reference proteome</keyword>
<accession>A0A7K1THE6</accession>
<evidence type="ECO:0000313" key="1">
    <source>
        <dbReference type="EMBL" id="MVN77835.1"/>
    </source>
</evidence>
<organism evidence="1 2">
    <name type="scientific">Hymenobacter ginkgonis</name>
    <dbReference type="NCBI Taxonomy" id="2682976"/>
    <lineage>
        <taxon>Bacteria</taxon>
        <taxon>Pseudomonadati</taxon>
        <taxon>Bacteroidota</taxon>
        <taxon>Cytophagia</taxon>
        <taxon>Cytophagales</taxon>
        <taxon>Hymenobacteraceae</taxon>
        <taxon>Hymenobacter</taxon>
    </lineage>
</organism>
<dbReference type="Proteomes" id="UP000441336">
    <property type="component" value="Unassembled WGS sequence"/>
</dbReference>
<comment type="caution">
    <text evidence="1">The sequence shown here is derived from an EMBL/GenBank/DDBJ whole genome shotgun (WGS) entry which is preliminary data.</text>
</comment>
<name>A0A7K1THE6_9BACT</name>
<protein>
    <submittedName>
        <fullName evidence="1">Uncharacterized protein</fullName>
    </submittedName>
</protein>
<dbReference type="EMBL" id="WQKZ01000003">
    <property type="protein sequence ID" value="MVN77835.1"/>
    <property type="molecule type" value="Genomic_DNA"/>
</dbReference>